<keyword evidence="4 7" id="KW-0812">Transmembrane</keyword>
<evidence type="ECO:0000256" key="5">
    <source>
        <dbReference type="ARBA" id="ARBA00022989"/>
    </source>
</evidence>
<gene>
    <name evidence="8" type="ORF">ACFSAH_05335</name>
</gene>
<dbReference type="EMBL" id="JBHUDG010000004">
    <property type="protein sequence ID" value="MFD1629291.1"/>
    <property type="molecule type" value="Genomic_DNA"/>
</dbReference>
<name>A0ABW4I968_9SPHI</name>
<comment type="similarity">
    <text evidence="2">Belongs to the CPA3 antiporters (TC 2.A.63) subunit E family.</text>
</comment>
<accession>A0ABW4I968</accession>
<dbReference type="PANTHER" id="PTHR34584:SF1">
    <property type="entry name" value="NA(+)_H(+) ANTIPORTER SUBUNIT E1"/>
    <property type="match status" value="1"/>
</dbReference>
<dbReference type="Proteomes" id="UP001597118">
    <property type="component" value="Unassembled WGS sequence"/>
</dbReference>
<evidence type="ECO:0000256" key="6">
    <source>
        <dbReference type="ARBA" id="ARBA00023136"/>
    </source>
</evidence>
<organism evidence="8 9">
    <name type="scientific">Pseudopedobacter beijingensis</name>
    <dbReference type="NCBI Taxonomy" id="1207056"/>
    <lineage>
        <taxon>Bacteria</taxon>
        <taxon>Pseudomonadati</taxon>
        <taxon>Bacteroidota</taxon>
        <taxon>Sphingobacteriia</taxon>
        <taxon>Sphingobacteriales</taxon>
        <taxon>Sphingobacteriaceae</taxon>
        <taxon>Pseudopedobacter</taxon>
    </lineage>
</organism>
<keyword evidence="6 7" id="KW-0472">Membrane</keyword>
<dbReference type="PANTHER" id="PTHR34584">
    <property type="entry name" value="NA(+)/H(+) ANTIPORTER SUBUNIT E1"/>
    <property type="match status" value="1"/>
</dbReference>
<sequence length="160" mass="19095">MTRQFLMNLLLMFIWVALTGTFNYSNFFFGFLLGYFILWLLVKGESYENKKYFNRVPKAISFLLYFIYEMLKANLHVAYDVITPNYFMKPGIVKYPLEVDNDWQINLLSSCISLTPGTLIMDVSHDKKALYIHNMYLKDKDEFIKNIKHGFERRILELTR</sequence>
<evidence type="ECO:0000256" key="1">
    <source>
        <dbReference type="ARBA" id="ARBA00004651"/>
    </source>
</evidence>
<evidence type="ECO:0000313" key="8">
    <source>
        <dbReference type="EMBL" id="MFD1629291.1"/>
    </source>
</evidence>
<dbReference type="PIRSF" id="PIRSF019239">
    <property type="entry name" value="MrpE"/>
    <property type="match status" value="1"/>
</dbReference>
<dbReference type="InterPro" id="IPR002758">
    <property type="entry name" value="Cation_antiport_E"/>
</dbReference>
<evidence type="ECO:0000256" key="2">
    <source>
        <dbReference type="ARBA" id="ARBA00006228"/>
    </source>
</evidence>
<proteinExistence type="inferred from homology"/>
<keyword evidence="5 7" id="KW-1133">Transmembrane helix</keyword>
<protein>
    <submittedName>
        <fullName evidence="8">Na+/H+ antiporter subunit E</fullName>
    </submittedName>
</protein>
<comment type="caution">
    <text evidence="8">The sequence shown here is derived from an EMBL/GenBank/DDBJ whole genome shotgun (WGS) entry which is preliminary data.</text>
</comment>
<feature type="transmembrane region" description="Helical" evidence="7">
    <location>
        <begin position="12"/>
        <end position="42"/>
    </location>
</feature>
<evidence type="ECO:0000256" key="4">
    <source>
        <dbReference type="ARBA" id="ARBA00022692"/>
    </source>
</evidence>
<comment type="subcellular location">
    <subcellularLocation>
        <location evidence="1">Cell membrane</location>
        <topology evidence="1">Multi-pass membrane protein</topology>
    </subcellularLocation>
</comment>
<evidence type="ECO:0000313" key="9">
    <source>
        <dbReference type="Proteomes" id="UP001597118"/>
    </source>
</evidence>
<evidence type="ECO:0000256" key="7">
    <source>
        <dbReference type="SAM" id="Phobius"/>
    </source>
</evidence>
<dbReference type="Pfam" id="PF01899">
    <property type="entry name" value="MNHE"/>
    <property type="match status" value="1"/>
</dbReference>
<keyword evidence="3" id="KW-1003">Cell membrane</keyword>
<keyword evidence="9" id="KW-1185">Reference proteome</keyword>
<evidence type="ECO:0000256" key="3">
    <source>
        <dbReference type="ARBA" id="ARBA00022475"/>
    </source>
</evidence>
<reference evidence="9" key="1">
    <citation type="journal article" date="2019" name="Int. J. Syst. Evol. Microbiol.">
        <title>The Global Catalogue of Microorganisms (GCM) 10K type strain sequencing project: providing services to taxonomists for standard genome sequencing and annotation.</title>
        <authorList>
            <consortium name="The Broad Institute Genomics Platform"/>
            <consortium name="The Broad Institute Genome Sequencing Center for Infectious Disease"/>
            <person name="Wu L."/>
            <person name="Ma J."/>
        </authorList>
    </citation>
    <scope>NUCLEOTIDE SEQUENCE [LARGE SCALE GENOMIC DNA]</scope>
    <source>
        <strain evidence="9">CCUG 53762</strain>
    </source>
</reference>
<dbReference type="RefSeq" id="WP_379661671.1">
    <property type="nucleotide sequence ID" value="NZ_JBHUDG010000004.1"/>
</dbReference>